<dbReference type="EMBL" id="DTDP01000157">
    <property type="protein sequence ID" value="HGK54052.1"/>
    <property type="molecule type" value="Genomic_DNA"/>
</dbReference>
<accession>A0A7V3ZTH7</accession>
<gene>
    <name evidence="1" type="ORF">ENU72_03405</name>
</gene>
<dbReference type="InterPro" id="IPR013211">
    <property type="entry name" value="LVIVD"/>
</dbReference>
<organism evidence="1">
    <name type="scientific">candidate division WOR-3 bacterium</name>
    <dbReference type="NCBI Taxonomy" id="2052148"/>
    <lineage>
        <taxon>Bacteria</taxon>
        <taxon>Bacteria division WOR-3</taxon>
    </lineage>
</organism>
<evidence type="ECO:0008006" key="2">
    <source>
        <dbReference type="Google" id="ProtNLM"/>
    </source>
</evidence>
<sequence length="328" mass="37184">MKFFFLLIFLFFIISCKKPPEPQKEKEFKLILEYPLKGYAQGLFLKDSLLFVADGQGGLVILNISYLPDSIKFISQKETGYNARSVCVKDSFAFLGFDDINRKGIWAYDIRDLKNPVFITSDEGLAYAYDLSIPPQDTHYLYVASGYWYYIEDLSGLPFYLSFAKRYHPPGKVRGIFSDEDYVYLACEQMGVVIFLSLIPDVPDSEAIVSWIDTPNNARDLFVKNNKIFVADGYGGLVIIDITDIKNPFIVSKISLPGYSQKVKVSENMVYVACGSAGIFGVDVKEINKPEIYAVYKTSYAYDVEINEDYIFVADRDKGIIVLSKEAE</sequence>
<comment type="caution">
    <text evidence="1">The sequence shown here is derived from an EMBL/GenBank/DDBJ whole genome shotgun (WGS) entry which is preliminary data.</text>
</comment>
<dbReference type="PROSITE" id="PS51257">
    <property type="entry name" value="PROKAR_LIPOPROTEIN"/>
    <property type="match status" value="1"/>
</dbReference>
<dbReference type="SUPFAM" id="SSF75011">
    <property type="entry name" value="3-carboxy-cis,cis-mucoante lactonizing enzyme"/>
    <property type="match status" value="1"/>
</dbReference>
<evidence type="ECO:0000313" key="1">
    <source>
        <dbReference type="EMBL" id="HGK54052.1"/>
    </source>
</evidence>
<dbReference type="AlphaFoldDB" id="A0A7V3ZTH7"/>
<protein>
    <recommendedName>
        <fullName evidence="2">LVIVD repeat protein</fullName>
    </recommendedName>
</protein>
<proteinExistence type="predicted"/>
<dbReference type="Pfam" id="PF08309">
    <property type="entry name" value="LVIVD"/>
    <property type="match status" value="4"/>
</dbReference>
<name>A0A7V3ZTH7_UNCW3</name>
<reference evidence="1" key="1">
    <citation type="journal article" date="2020" name="mSystems">
        <title>Genome- and Community-Level Interaction Insights into Carbon Utilization and Element Cycling Functions of Hydrothermarchaeota in Hydrothermal Sediment.</title>
        <authorList>
            <person name="Zhou Z."/>
            <person name="Liu Y."/>
            <person name="Xu W."/>
            <person name="Pan J."/>
            <person name="Luo Z.H."/>
            <person name="Li M."/>
        </authorList>
    </citation>
    <scope>NUCLEOTIDE SEQUENCE [LARGE SCALE GENOMIC DNA]</scope>
    <source>
        <strain evidence="1">SpSt-695</strain>
    </source>
</reference>